<evidence type="ECO:0000313" key="6">
    <source>
        <dbReference type="Proteomes" id="UP001144372"/>
    </source>
</evidence>
<protein>
    <submittedName>
        <fullName evidence="5">Nitrate ABC transporter ATP-binding protein</fullName>
    </submittedName>
</protein>
<organism evidence="5 6">
    <name type="scientific">Desulforhabdus amnigena</name>
    <dbReference type="NCBI Taxonomy" id="40218"/>
    <lineage>
        <taxon>Bacteria</taxon>
        <taxon>Pseudomonadati</taxon>
        <taxon>Thermodesulfobacteriota</taxon>
        <taxon>Syntrophobacteria</taxon>
        <taxon>Syntrophobacterales</taxon>
        <taxon>Syntrophobacteraceae</taxon>
        <taxon>Desulforhabdus</taxon>
    </lineage>
</organism>
<keyword evidence="3 5" id="KW-0067">ATP-binding</keyword>
<gene>
    <name evidence="5" type="ORF">DAMNIGENAA_37660</name>
</gene>
<sequence>MHMQMDNVDTPLLKLEHISQVYGSGQRSFTAVQDVNLVLNEGEFVALLGPSGCGKSTLLRLITGLQSPSEGRVFYRGGVMKGVNPHASIVFQTFALFPWLTVLENVEVALKARGIPKKMRTTRALDLLDRVGLDGFETAYPRELSGGMRQKVGFARAMAVEPELLCLDEPFSALDVLSAEALRGELLELWTSGNIPTRALLMVTHSIEEAVFMADRIVIMDKEPGRVVKELRVPLIHPRVRKHPKFLEVVDRVYAILAGQTLPEYLELGTAPGEPGKTRSLPHITLNELTGLLERVAEMPNYRADIYRMAEELKLNSDHLLLLMESAELLGFATITQGDILLTSLGETFAEASILARKEIFASRIRRLPIFKWMIAMLRAADKHRLEWEVVQTALELEFPVDEAERQLDTAVNWGRYAEILAYEDNTGIIYLEPSASLAPGAPAAKEE</sequence>
<dbReference type="GO" id="GO:0016887">
    <property type="term" value="F:ATP hydrolysis activity"/>
    <property type="evidence" value="ECO:0007669"/>
    <property type="project" value="InterPro"/>
</dbReference>
<dbReference type="PANTHER" id="PTHR42788:SF13">
    <property type="entry name" value="ALIPHATIC SULFONATES IMPORT ATP-BINDING PROTEIN SSUB"/>
    <property type="match status" value="1"/>
</dbReference>
<dbReference type="PROSITE" id="PS00211">
    <property type="entry name" value="ABC_TRANSPORTER_1"/>
    <property type="match status" value="1"/>
</dbReference>
<evidence type="ECO:0000259" key="4">
    <source>
        <dbReference type="PROSITE" id="PS50893"/>
    </source>
</evidence>
<dbReference type="CDD" id="cd03293">
    <property type="entry name" value="ABC_NrtD_SsuB_transporters"/>
    <property type="match status" value="1"/>
</dbReference>
<dbReference type="Pfam" id="PF00005">
    <property type="entry name" value="ABC_tran"/>
    <property type="match status" value="1"/>
</dbReference>
<evidence type="ECO:0000256" key="2">
    <source>
        <dbReference type="ARBA" id="ARBA00022741"/>
    </source>
</evidence>
<keyword evidence="1" id="KW-0813">Transport</keyword>
<dbReference type="InterPro" id="IPR003439">
    <property type="entry name" value="ABC_transporter-like_ATP-bd"/>
</dbReference>
<dbReference type="EMBL" id="BSDR01000001">
    <property type="protein sequence ID" value="GLI36333.1"/>
    <property type="molecule type" value="Genomic_DNA"/>
</dbReference>
<accession>A0A9W6FWX8</accession>
<comment type="caution">
    <text evidence="5">The sequence shown here is derived from an EMBL/GenBank/DDBJ whole genome shotgun (WGS) entry which is preliminary data.</text>
</comment>
<reference evidence="5" key="1">
    <citation type="submission" date="2022-12" db="EMBL/GenBank/DDBJ databases">
        <title>Reference genome sequencing for broad-spectrum identification of bacterial and archaeal isolates by mass spectrometry.</title>
        <authorList>
            <person name="Sekiguchi Y."/>
            <person name="Tourlousse D.M."/>
        </authorList>
    </citation>
    <scope>NUCLEOTIDE SEQUENCE</scope>
    <source>
        <strain evidence="5">ASRB1</strain>
    </source>
</reference>
<dbReference type="InterPro" id="IPR027417">
    <property type="entry name" value="P-loop_NTPase"/>
</dbReference>
<evidence type="ECO:0000313" key="5">
    <source>
        <dbReference type="EMBL" id="GLI36333.1"/>
    </source>
</evidence>
<dbReference type="InterPro" id="IPR018632">
    <property type="entry name" value="AAA-associated_dom_C"/>
</dbReference>
<keyword evidence="6" id="KW-1185">Reference proteome</keyword>
<dbReference type="InterPro" id="IPR050166">
    <property type="entry name" value="ABC_transporter_ATP-bind"/>
</dbReference>
<keyword evidence="2" id="KW-0547">Nucleotide-binding</keyword>
<evidence type="ECO:0000256" key="1">
    <source>
        <dbReference type="ARBA" id="ARBA00022448"/>
    </source>
</evidence>
<dbReference type="SUPFAM" id="SSF52540">
    <property type="entry name" value="P-loop containing nucleoside triphosphate hydrolases"/>
    <property type="match status" value="1"/>
</dbReference>
<dbReference type="PROSITE" id="PS50893">
    <property type="entry name" value="ABC_TRANSPORTER_2"/>
    <property type="match status" value="1"/>
</dbReference>
<feature type="domain" description="ABC transporter" evidence="4">
    <location>
        <begin position="13"/>
        <end position="247"/>
    </location>
</feature>
<dbReference type="GO" id="GO:0005524">
    <property type="term" value="F:ATP binding"/>
    <property type="evidence" value="ECO:0007669"/>
    <property type="project" value="UniProtKB-KW"/>
</dbReference>
<evidence type="ECO:0000256" key="3">
    <source>
        <dbReference type="ARBA" id="ARBA00022840"/>
    </source>
</evidence>
<proteinExistence type="predicted"/>
<dbReference type="Pfam" id="PF09821">
    <property type="entry name" value="AAA_assoc_C"/>
    <property type="match status" value="1"/>
</dbReference>
<dbReference type="PANTHER" id="PTHR42788">
    <property type="entry name" value="TAURINE IMPORT ATP-BINDING PROTEIN-RELATED"/>
    <property type="match status" value="1"/>
</dbReference>
<dbReference type="Proteomes" id="UP001144372">
    <property type="component" value="Unassembled WGS sequence"/>
</dbReference>
<name>A0A9W6FWX8_9BACT</name>
<dbReference type="Gene3D" id="3.40.50.300">
    <property type="entry name" value="P-loop containing nucleotide triphosphate hydrolases"/>
    <property type="match status" value="1"/>
</dbReference>
<dbReference type="InterPro" id="IPR017871">
    <property type="entry name" value="ABC_transporter-like_CS"/>
</dbReference>
<dbReference type="InterPro" id="IPR003593">
    <property type="entry name" value="AAA+_ATPase"/>
</dbReference>
<dbReference type="SMART" id="SM00382">
    <property type="entry name" value="AAA"/>
    <property type="match status" value="1"/>
</dbReference>
<dbReference type="AlphaFoldDB" id="A0A9W6FWX8"/>